<sequence>MRVKEPDHAGGLLKSSLLFSPTLVVEATPKRSLVRLAQRGCRLFGLKPTYGLAAGWHGAIVDVCQCGLALSGVSQCKWLKRGEDVGLLPAVKERKQSRMRECWELKMWDCWKCFEFGDYWAIGESKDEMSVVVWASVVLVASRGIGQGSFLLLFKEGVQGKVGQEVDDGAIFRTNYELNTLIHEGKEMASVLYTYRSCVKALPQVPTFLMIMSQLVAMFASRVLVGPLIYRRDNPSLKGCKGCEITVDELYLTKLKNVENANHLNSRVLIVTLLLPLWLFSHGCLELEKGVE</sequence>
<organism evidence="1 2">
    <name type="scientific">Vanilla planifolia</name>
    <name type="common">Vanilla</name>
    <dbReference type="NCBI Taxonomy" id="51239"/>
    <lineage>
        <taxon>Eukaryota</taxon>
        <taxon>Viridiplantae</taxon>
        <taxon>Streptophyta</taxon>
        <taxon>Embryophyta</taxon>
        <taxon>Tracheophyta</taxon>
        <taxon>Spermatophyta</taxon>
        <taxon>Magnoliopsida</taxon>
        <taxon>Liliopsida</taxon>
        <taxon>Asparagales</taxon>
        <taxon>Orchidaceae</taxon>
        <taxon>Vanilloideae</taxon>
        <taxon>Vanilleae</taxon>
        <taxon>Vanilla</taxon>
    </lineage>
</organism>
<dbReference type="Proteomes" id="UP000639772">
    <property type="component" value="Chromosome 6"/>
</dbReference>
<accession>A0A835QSG2</accession>
<proteinExistence type="predicted"/>
<comment type="caution">
    <text evidence="1">The sequence shown here is derived from an EMBL/GenBank/DDBJ whole genome shotgun (WGS) entry which is preliminary data.</text>
</comment>
<dbReference type="AlphaFoldDB" id="A0A835QSG2"/>
<dbReference type="EMBL" id="JADCNM010000006">
    <property type="protein sequence ID" value="KAG0477889.1"/>
    <property type="molecule type" value="Genomic_DNA"/>
</dbReference>
<reference evidence="1 2" key="1">
    <citation type="journal article" date="2020" name="Nat. Food">
        <title>A phased Vanilla planifolia genome enables genetic improvement of flavour and production.</title>
        <authorList>
            <person name="Hasing T."/>
            <person name="Tang H."/>
            <person name="Brym M."/>
            <person name="Khazi F."/>
            <person name="Huang T."/>
            <person name="Chambers A.H."/>
        </authorList>
    </citation>
    <scope>NUCLEOTIDE SEQUENCE [LARGE SCALE GENOMIC DNA]</scope>
    <source>
        <tissue evidence="1">Leaf</tissue>
    </source>
</reference>
<protein>
    <submittedName>
        <fullName evidence="1">Uncharacterized protein</fullName>
    </submittedName>
</protein>
<name>A0A835QSG2_VANPL</name>
<evidence type="ECO:0000313" key="2">
    <source>
        <dbReference type="Proteomes" id="UP000639772"/>
    </source>
</evidence>
<gene>
    <name evidence="1" type="ORF">HPP92_012608</name>
</gene>
<evidence type="ECO:0000313" key="1">
    <source>
        <dbReference type="EMBL" id="KAG0477889.1"/>
    </source>
</evidence>